<dbReference type="EMBL" id="CP000362">
    <property type="protein sequence ID" value="ABG32765.1"/>
    <property type="molecule type" value="Genomic_DNA"/>
</dbReference>
<keyword evidence="2" id="KW-1185">Reference proteome</keyword>
<dbReference type="AlphaFoldDB" id="Q163S8"/>
<organism evidence="1 2">
    <name type="scientific">Roseobacter denitrificans (strain ATCC 33942 / OCh 114)</name>
    <name type="common">Erythrobacter sp. (strain OCh 114)</name>
    <name type="synonym">Roseobacter denitrificans</name>
    <dbReference type="NCBI Taxonomy" id="375451"/>
    <lineage>
        <taxon>Bacteria</taxon>
        <taxon>Pseudomonadati</taxon>
        <taxon>Pseudomonadota</taxon>
        <taxon>Alphaproteobacteria</taxon>
        <taxon>Rhodobacterales</taxon>
        <taxon>Roseobacteraceae</taxon>
        <taxon>Roseobacter</taxon>
    </lineage>
</organism>
<protein>
    <submittedName>
        <fullName evidence="1">Uncharacterized protein</fullName>
    </submittedName>
</protein>
<name>Q163S8_ROSDO</name>
<dbReference type="Proteomes" id="UP000007029">
    <property type="component" value="Chromosome"/>
</dbReference>
<dbReference type="STRING" id="375451.RD1_3264"/>
<proteinExistence type="predicted"/>
<dbReference type="HOGENOM" id="CLU_3316229_0_0_5"/>
<evidence type="ECO:0000313" key="2">
    <source>
        <dbReference type="Proteomes" id="UP000007029"/>
    </source>
</evidence>
<accession>Q163S8</accession>
<evidence type="ECO:0000313" key="1">
    <source>
        <dbReference type="EMBL" id="ABG32765.1"/>
    </source>
</evidence>
<gene>
    <name evidence="1" type="ordered locus">RD1_3264</name>
</gene>
<dbReference type="KEGG" id="rde:RD1_3264"/>
<sequence length="39" mass="4374">MIGRPGNFLVAWLLERLTKYLNHQTSRNALKSMISGSVA</sequence>
<reference evidence="1 2" key="1">
    <citation type="journal article" date="2007" name="J. Bacteriol.">
        <title>The complete genome sequence of Roseobacter denitrificans reveals a mixotrophic rather than photosynthetic metabolism.</title>
        <authorList>
            <person name="Swingley W.D."/>
            <person name="Sadekar S."/>
            <person name="Mastrian S.D."/>
            <person name="Matthies H.J."/>
            <person name="Hao J."/>
            <person name="Ramos H."/>
            <person name="Acharya C.R."/>
            <person name="Conrad A.L."/>
            <person name="Taylor H.L."/>
            <person name="Dejesa L.C."/>
            <person name="Shah M.K."/>
            <person name="O'huallachain M.E."/>
            <person name="Lince M.T."/>
            <person name="Blankenship R.E."/>
            <person name="Beatty J.T."/>
            <person name="Touchman J.W."/>
        </authorList>
    </citation>
    <scope>NUCLEOTIDE SEQUENCE [LARGE SCALE GENOMIC DNA]</scope>
    <source>
        <strain evidence="2">ATCC 33942 / OCh 114</strain>
    </source>
</reference>